<dbReference type="PROSITE" id="PS50850">
    <property type="entry name" value="MFS"/>
    <property type="match status" value="1"/>
</dbReference>
<name>A0A9D1MT35_9PROT</name>
<evidence type="ECO:0000259" key="5">
    <source>
        <dbReference type="PROSITE" id="PS50850"/>
    </source>
</evidence>
<dbReference type="Gene3D" id="1.20.1250.20">
    <property type="entry name" value="MFS general substrate transporter like domains"/>
    <property type="match status" value="2"/>
</dbReference>
<dbReference type="Pfam" id="PF07690">
    <property type="entry name" value="MFS_1"/>
    <property type="match status" value="1"/>
</dbReference>
<feature type="transmembrane region" description="Helical" evidence="4">
    <location>
        <begin position="225"/>
        <end position="244"/>
    </location>
</feature>
<keyword evidence="1 4" id="KW-0812">Transmembrane</keyword>
<keyword evidence="3 4" id="KW-0472">Membrane</keyword>
<feature type="transmembrane region" description="Helical" evidence="4">
    <location>
        <begin position="351"/>
        <end position="369"/>
    </location>
</feature>
<dbReference type="EMBL" id="DVNO01000036">
    <property type="protein sequence ID" value="HIU65823.1"/>
    <property type="molecule type" value="Genomic_DNA"/>
</dbReference>
<dbReference type="AlphaFoldDB" id="A0A9D1MT35"/>
<dbReference type="PANTHER" id="PTHR23526:SF2">
    <property type="entry name" value="MAJOR FACILITATOR SUPERFAMILY (MFS) PROFILE DOMAIN-CONTAINING PROTEIN"/>
    <property type="match status" value="1"/>
</dbReference>
<feature type="transmembrane region" description="Helical" evidence="4">
    <location>
        <begin position="168"/>
        <end position="187"/>
    </location>
</feature>
<proteinExistence type="predicted"/>
<protein>
    <submittedName>
        <fullName evidence="6">MFS transporter</fullName>
    </submittedName>
</protein>
<feature type="transmembrane region" description="Helical" evidence="4">
    <location>
        <begin position="21"/>
        <end position="44"/>
    </location>
</feature>
<evidence type="ECO:0000256" key="1">
    <source>
        <dbReference type="ARBA" id="ARBA00022692"/>
    </source>
</evidence>
<dbReference type="SUPFAM" id="SSF103473">
    <property type="entry name" value="MFS general substrate transporter"/>
    <property type="match status" value="1"/>
</dbReference>
<feature type="transmembrane region" description="Helical" evidence="4">
    <location>
        <begin position="256"/>
        <end position="274"/>
    </location>
</feature>
<feature type="transmembrane region" description="Helical" evidence="4">
    <location>
        <begin position="105"/>
        <end position="124"/>
    </location>
</feature>
<sequence>MAKDKYLYVKNGISGFSFANLGLFTGFADGIYNAVYSLVLMEIFMNSATVGIYVGIYAAFCMFVGLFANELFRMFSKVRIFYFVLLMLAICYAMMSFSIRPSTFIILDYTTGIATTLVGVLIPLFMSDFSGKTGMAPLNSRYHLWMNVGALFAPLIAVAIANQFDNRAAFFASALIYLSGWFAFKFFRIVQEDKKVKPVNPRKTLLDLLKNTVAFFKVKGMPRAYAVNFGYYALRAMRYLYVPIIVVENGFSKDVLGWVLTLGIIPYLVLSEVMAKLVRRYGKEKWLFIGFSSFAIFSAFATIITGYPLLAIFVMWQVSGALMESVHDLLFFDNTKKVEQTKYYGVFRTSVNLPNIIAPILGAACITLFGGTSAVWIVTAVIGGFSALLVFAKK</sequence>
<dbReference type="GO" id="GO:0022857">
    <property type="term" value="F:transmembrane transporter activity"/>
    <property type="evidence" value="ECO:0007669"/>
    <property type="project" value="InterPro"/>
</dbReference>
<dbReference type="InterPro" id="IPR036259">
    <property type="entry name" value="MFS_trans_sf"/>
</dbReference>
<dbReference type="PANTHER" id="PTHR23526">
    <property type="entry name" value="INTEGRAL MEMBRANE TRANSPORT PROTEIN-RELATED"/>
    <property type="match status" value="1"/>
</dbReference>
<organism evidence="6 7">
    <name type="scientific">Candidatus Enterousia avicola</name>
    <dbReference type="NCBI Taxonomy" id="2840787"/>
    <lineage>
        <taxon>Bacteria</taxon>
        <taxon>Pseudomonadati</taxon>
        <taxon>Pseudomonadota</taxon>
        <taxon>Alphaproteobacteria</taxon>
        <taxon>Candidatus Enterousia</taxon>
    </lineage>
</organism>
<feature type="transmembrane region" description="Helical" evidence="4">
    <location>
        <begin position="50"/>
        <end position="68"/>
    </location>
</feature>
<evidence type="ECO:0000313" key="7">
    <source>
        <dbReference type="Proteomes" id="UP000824142"/>
    </source>
</evidence>
<dbReference type="InterPro" id="IPR052528">
    <property type="entry name" value="Sugar_transport-like"/>
</dbReference>
<comment type="caution">
    <text evidence="6">The sequence shown here is derived from an EMBL/GenBank/DDBJ whole genome shotgun (WGS) entry which is preliminary data.</text>
</comment>
<reference evidence="6" key="1">
    <citation type="submission" date="2020-10" db="EMBL/GenBank/DDBJ databases">
        <authorList>
            <person name="Gilroy R."/>
        </authorList>
    </citation>
    <scope>NUCLEOTIDE SEQUENCE</scope>
    <source>
        <strain evidence="6">CHK136-897</strain>
    </source>
</reference>
<evidence type="ECO:0000256" key="3">
    <source>
        <dbReference type="ARBA" id="ARBA00023136"/>
    </source>
</evidence>
<accession>A0A9D1MT35</accession>
<feature type="transmembrane region" description="Helical" evidence="4">
    <location>
        <begin position="286"/>
        <end position="304"/>
    </location>
</feature>
<keyword evidence="2 4" id="KW-1133">Transmembrane helix</keyword>
<feature type="transmembrane region" description="Helical" evidence="4">
    <location>
        <begin position="80"/>
        <end position="99"/>
    </location>
</feature>
<gene>
    <name evidence="6" type="ORF">IAC63_04270</name>
</gene>
<feature type="transmembrane region" description="Helical" evidence="4">
    <location>
        <begin position="144"/>
        <end position="162"/>
    </location>
</feature>
<evidence type="ECO:0000256" key="2">
    <source>
        <dbReference type="ARBA" id="ARBA00022989"/>
    </source>
</evidence>
<evidence type="ECO:0000256" key="4">
    <source>
        <dbReference type="SAM" id="Phobius"/>
    </source>
</evidence>
<dbReference type="Proteomes" id="UP000824142">
    <property type="component" value="Unassembled WGS sequence"/>
</dbReference>
<evidence type="ECO:0000313" key="6">
    <source>
        <dbReference type="EMBL" id="HIU65823.1"/>
    </source>
</evidence>
<dbReference type="InterPro" id="IPR020846">
    <property type="entry name" value="MFS_dom"/>
</dbReference>
<feature type="domain" description="Major facilitator superfamily (MFS) profile" evidence="5">
    <location>
        <begin position="14"/>
        <end position="394"/>
    </location>
</feature>
<dbReference type="InterPro" id="IPR011701">
    <property type="entry name" value="MFS"/>
</dbReference>
<reference evidence="6" key="2">
    <citation type="journal article" date="2021" name="PeerJ">
        <title>Extensive microbial diversity within the chicken gut microbiome revealed by metagenomics and culture.</title>
        <authorList>
            <person name="Gilroy R."/>
            <person name="Ravi A."/>
            <person name="Getino M."/>
            <person name="Pursley I."/>
            <person name="Horton D.L."/>
            <person name="Alikhan N.F."/>
            <person name="Baker D."/>
            <person name="Gharbi K."/>
            <person name="Hall N."/>
            <person name="Watson M."/>
            <person name="Adriaenssens E.M."/>
            <person name="Foster-Nyarko E."/>
            <person name="Jarju S."/>
            <person name="Secka A."/>
            <person name="Antonio M."/>
            <person name="Oren A."/>
            <person name="Chaudhuri R.R."/>
            <person name="La Ragione R."/>
            <person name="Hildebrand F."/>
            <person name="Pallen M.J."/>
        </authorList>
    </citation>
    <scope>NUCLEOTIDE SEQUENCE</scope>
    <source>
        <strain evidence="6">CHK136-897</strain>
    </source>
</reference>